<evidence type="ECO:0000259" key="11">
    <source>
        <dbReference type="PROSITE" id="PS51194"/>
    </source>
</evidence>
<dbReference type="GO" id="GO:0007018">
    <property type="term" value="P:microtubule-based movement"/>
    <property type="evidence" value="ECO:0007669"/>
    <property type="project" value="InterPro"/>
</dbReference>
<evidence type="ECO:0000313" key="12">
    <source>
        <dbReference type="EMBL" id="CAF0894842.1"/>
    </source>
</evidence>
<dbReference type="EMBL" id="CAJNOQ010001438">
    <property type="protein sequence ID" value="CAF0894842.1"/>
    <property type="molecule type" value="Genomic_DNA"/>
</dbReference>
<reference evidence="12" key="1">
    <citation type="submission" date="2021-02" db="EMBL/GenBank/DDBJ databases">
        <authorList>
            <person name="Nowell W R."/>
        </authorList>
    </citation>
    <scope>NUCLEOTIDE SEQUENCE</scope>
</reference>
<dbReference type="GO" id="GO:0051959">
    <property type="term" value="F:dynein light intermediate chain binding"/>
    <property type="evidence" value="ECO:0007669"/>
    <property type="project" value="InterPro"/>
</dbReference>
<dbReference type="Pfam" id="PF12781">
    <property type="entry name" value="AAA_9"/>
    <property type="match status" value="1"/>
</dbReference>
<feature type="coiled-coil region" evidence="8">
    <location>
        <begin position="320"/>
        <end position="366"/>
    </location>
</feature>
<comment type="catalytic activity">
    <reaction evidence="7">
        <text>ATP + H2O = ADP + phosphate + H(+)</text>
        <dbReference type="Rhea" id="RHEA:13065"/>
        <dbReference type="ChEBI" id="CHEBI:15377"/>
        <dbReference type="ChEBI" id="CHEBI:15378"/>
        <dbReference type="ChEBI" id="CHEBI:30616"/>
        <dbReference type="ChEBI" id="CHEBI:43474"/>
        <dbReference type="ChEBI" id="CHEBI:456216"/>
        <dbReference type="EC" id="3.6.4.13"/>
    </reaction>
</comment>
<dbReference type="InterPro" id="IPR041658">
    <property type="entry name" value="AAA_lid_11"/>
</dbReference>
<evidence type="ECO:0000256" key="7">
    <source>
        <dbReference type="ARBA" id="ARBA00047984"/>
    </source>
</evidence>
<dbReference type="InterPro" id="IPR035706">
    <property type="entry name" value="AAA_9"/>
</dbReference>
<dbReference type="SUPFAM" id="SSF52540">
    <property type="entry name" value="P-loop containing nucleoside triphosphate hydrolases"/>
    <property type="match status" value="1"/>
</dbReference>
<dbReference type="GO" id="GO:0016787">
    <property type="term" value="F:hydrolase activity"/>
    <property type="evidence" value="ECO:0007669"/>
    <property type="project" value="UniProtKB-KW"/>
</dbReference>
<dbReference type="FunFam" id="3.40.50.300:FF:000500">
    <property type="entry name" value="ATP-dependent RNA helicase DHX29"/>
    <property type="match status" value="1"/>
</dbReference>
<feature type="coiled-coil region" evidence="8">
    <location>
        <begin position="238"/>
        <end position="272"/>
    </location>
</feature>
<feature type="domain" description="Helicase ATP-binding" evidence="10">
    <location>
        <begin position="2120"/>
        <end position="2289"/>
    </location>
</feature>
<dbReference type="EMBL" id="CAJOBC010001438">
    <property type="protein sequence ID" value="CAF3678405.1"/>
    <property type="molecule type" value="Genomic_DNA"/>
</dbReference>
<dbReference type="GO" id="GO:0030286">
    <property type="term" value="C:dynein complex"/>
    <property type="evidence" value="ECO:0007669"/>
    <property type="project" value="InterPro"/>
</dbReference>
<keyword evidence="3" id="KW-0547">Nucleotide-binding</keyword>
<dbReference type="Pfam" id="PF00271">
    <property type="entry name" value="Helicase_C"/>
    <property type="match status" value="1"/>
</dbReference>
<dbReference type="PANTHER" id="PTHR45703">
    <property type="entry name" value="DYNEIN HEAVY CHAIN"/>
    <property type="match status" value="1"/>
</dbReference>
<dbReference type="SMART" id="SM00847">
    <property type="entry name" value="HA2"/>
    <property type="match status" value="1"/>
</dbReference>
<dbReference type="OrthoDB" id="286107at2759"/>
<dbReference type="Gene3D" id="1.20.1270.280">
    <property type="match status" value="1"/>
</dbReference>
<evidence type="ECO:0000256" key="5">
    <source>
        <dbReference type="ARBA" id="ARBA00022806"/>
    </source>
</evidence>
<dbReference type="InterPro" id="IPR026983">
    <property type="entry name" value="DHC"/>
</dbReference>
<dbReference type="EC" id="3.6.4.13" evidence="2"/>
<dbReference type="GO" id="GO:0045505">
    <property type="term" value="F:dynein intermediate chain binding"/>
    <property type="evidence" value="ECO:0007669"/>
    <property type="project" value="InterPro"/>
</dbReference>
<sequence>MGVGRDSSGIAQAVINALKRDHLAPAVVADPRRYFLSRVQSNLHVAICLPSHSELLGRLSSDYPGIIKHSQIYWLKNWSQATLHAEAHYFLNSKDIAVPEELRQRLATCFSDIHYHMLVESRQMQWVGSTDKTIIIKENVTVPATHATSTTKQTDKKLKEALIKTVDTEIPNYPYSRTLLYEQIKTFNQSTTDISSLHAFIGPETFLRFMECFWYLFTSKAAVCERDIIRLNKVLSTLNKTRADAEQMRLYIKDLKDRSKQSEEDTAQLLEQVILKSMMLEKLRAKTGQLGSLSGYVNREEKDDLVLPEEERRWLQDDEADEYEENFKRMKEESVRSRQAKMQEEYEEAQREVDKWRDRLAAKRKEVEFWSSKVDKSCIERVRAFQTPPMLIGQIMEMILTLVGRKPTKIESRENATDKSSSHARSQPERLDRNQWKQYQIIMSDSGRFVDLVHSVDWQDGLHPDIAAAVESYVAKGKDGVNEGITGEGSLLENARDFHVPAVRGQENRITLSAARYASEEAAALVHYVIALIEYTKLCKPLRLAKQKVDKLKQDMVEAEQKQLEKETEIQRLKQMEASLHSDVNEVDHRMVDISKYTVDDLKTLEAELEDVQNKFDMAAVNKNKLNKEYESCQRRLEAAFNVTQSLSDLEDQWTKWIAEHSTHEQTLTNCILAAAYMTYCSPFNADLRRILCQKFLRFCEQYEIPKEAELVFQPIPIDTNKSVDLTSSMAIVDSGRRDYQTSATPTNTRISTLADFLYNPIELKEFQLLRLIPTDILNENGCIMMADKSLNAWPLICDPTWYSIEWITLFLKNKQFLVVRYHELRTQLETALSEGLHILLTDCDTKTIMSNEKLETIIRNKNRFVNSEKPFKLQLGQNLEIECSPKFRLYLHTTTETVRIPRELAAYTLALYYHVTLNDLEEIFLSRFMLKEKPHIDAEQHALLQEKVDTLKIIDPLRQNITNFLASDSLNLLHSVEPTKRLSDLKKAYDEAIEGSHRVATQEESLFKTRNSYRRLAQRASTCYNIMHYLRYLNSDYILPLEQFIELFDAAIYQSEKHSMGTVTTELTKSSFITMCRTLNDRDKRVFAIYFAMEIECFNRRQQHQFYDSLGEREFIVSPQWAIALLQKKTGKQPTEHRFYSYKKPFDWMNDESYQNLQYLAIYFDWFSDGFERMTKDGQEAKWRPLCEGETENYPLPAPLEQLEPIQKFCIVRALRSDRILQASTVYVTNVFNQDASKTKTLLQEQQSSQTSTTRASSMPILPSLNQDVELLLKQCLQRSVLLFYDDEPDEVISFFLYCTNVNQESSSNFQILNVYGNGSTEERILKKAFNKAINNNTWLLIHCCHKNPPFLQFIENTLWDMRIKRTSTNNTLPKCWISVQRQAQIPSSMYNLCLITYIRTPLSMKEALARAFATIDSDLLRASSKPEWPALLHNICYVHCALNLRTRFGRAGWDFPHLTQFTNVELTAAFTAAAKEFAINDSTISRLESAQTGQTNVSMELQRQTSWSAIKYTLSDLIYGSKVLSVYDQRAVTNIIDFWIQPASVKKDFEFSKIKYKIPNVFFNNQPKLIQLQQALEQLSTHQFDVPEACHLHSTAETNLGDDTFIINRLNRILDALPSSVSLSAAIYQRPMTPMEDVNVSIMSSPSSSLNAGAAALFSFSNRKINLLEDYCSNALSTKLPKVLSKEQIIDRAKRNGGALNSPFNTWIIQEAQTMLELVTLIRNHLQTIKSICELNQFGYQWTNELDSVAHSIYFQLIPLSWLEKMGPSAPPSTWGLSNFFNDLAIRNEHIERVLNKGREKHPAYNLSAFFSASAIFGIYKQEVAHQHNLSDDAVSGSLIFQSEFTPRDREHIREPPKDGLFIFGLYLWGCNCDKNAVEHGILDVPTKSKDACSPLPVIHLTCITADKAQQIVDNNNNRNTTLDVYSCPVYYKRTERHEPMCELDIWKKTNNLGQSSRVEEKPFKEKRERHPPHLRGRAVGMWYARRAQAQQSADATDLTSKATTSRKKERHQPLTAVELNESELLRMNQTSKLFAHEQVAIDENDVAEEDEDLKEHAIKFDELHQSFDYFKQLQSQPSINDQLLNDLSSKHVTSRTYKHLLAKRIKLPVYLYRQQILDTLKKNQIFVLVGETGSGKTTQIAQYILDNEIMNKNGSQCRIICSQPRRISATSVCERVANERGDDRIGDSVGYHIRLSAQFPRENGSILFCTTGMLLKYIEKYAAFEHFSHIILDEIHERDIQMDFLLIFIKRLVKIRQDLKVVLMSASIQAEKFSSYFDDCPIITVPGALYPIDEYYLEDYILDLNYQLKFNSIGRRQNQQQITFHNYMQELATDLSEKKYSNHVFRAIQNMGGDMSENINHELVVAVILHICEKSRDGTILVFLPGWQDIVKTSQLLRQTKFLVNQIKVLPLHSMIPLAQQHEIFSPAEYGKRKVILATSIAETSITIDDVVYVVDTGRTKQGGYDIGTGGKSLLPTWISRANLLQRKGRAGRTQPGICFRLFTRLLEKTLFLDFPQPEMTTTSLHSVYLQAKLLKINSVQEFLNEALDPPTIEAINHSESFLRSIDALTQTTNELTPIGRLLSHLPLDPQIGKLLVLGHIFSCFEPILTIASVLSYRDPFTCPMERIQELNVIRERFSSHNQSDHLMLIRVYDEWKDQISHRDKVEFCSRNFLNLNHMYMIDKMRKQLKYLISIFFTTTHTTNKNSENYDLIRSILCAGLYPNIARIHLSYKNSSKRPIILETKFDHRVLLHPRSVNSKLRDNDIRTSKTPSIYVIYHEKVRTNATYIHDASLISPYALLFFGKSIQTKDGVLIDDWINININHKSFKIVDELKIKFDYLLEQKASKKSIQLDYEHQLIDTIIQIITKQDRNIGIVEQKE</sequence>
<dbReference type="InterPro" id="IPR041228">
    <property type="entry name" value="Dynein_C"/>
</dbReference>
<evidence type="ECO:0000256" key="3">
    <source>
        <dbReference type="ARBA" id="ARBA00022741"/>
    </source>
</evidence>
<dbReference type="GO" id="GO:0005524">
    <property type="term" value="F:ATP binding"/>
    <property type="evidence" value="ECO:0007669"/>
    <property type="project" value="UniProtKB-KW"/>
</dbReference>
<dbReference type="CDD" id="cd17917">
    <property type="entry name" value="DEXHc_RHA-like"/>
    <property type="match status" value="1"/>
</dbReference>
<feature type="compositionally biased region" description="Polar residues" evidence="9">
    <location>
        <begin position="1995"/>
        <end position="2006"/>
    </location>
</feature>
<dbReference type="Pfam" id="PF07717">
    <property type="entry name" value="OB_NTP_bind"/>
    <property type="match status" value="1"/>
</dbReference>
<dbReference type="Pfam" id="PF18198">
    <property type="entry name" value="AAA_lid_11"/>
    <property type="match status" value="1"/>
</dbReference>
<dbReference type="InterPro" id="IPR001650">
    <property type="entry name" value="Helicase_C-like"/>
</dbReference>
<dbReference type="Gene3D" id="3.10.490.20">
    <property type="match status" value="1"/>
</dbReference>
<dbReference type="GO" id="GO:0003724">
    <property type="term" value="F:RNA helicase activity"/>
    <property type="evidence" value="ECO:0007669"/>
    <property type="project" value="UniProtKB-EC"/>
</dbReference>
<dbReference type="InterPro" id="IPR024317">
    <property type="entry name" value="Dynein_heavy_chain_D4_dom"/>
</dbReference>
<dbReference type="InterPro" id="IPR011709">
    <property type="entry name" value="DEAD-box_helicase_OB_fold"/>
</dbReference>
<dbReference type="PANTHER" id="PTHR45703:SF8">
    <property type="entry name" value="DYNEINS HEAVY CHAIN"/>
    <property type="match status" value="1"/>
</dbReference>
<dbReference type="Proteomes" id="UP000681722">
    <property type="component" value="Unassembled WGS sequence"/>
</dbReference>
<dbReference type="Pfam" id="PF18199">
    <property type="entry name" value="Dynein_C"/>
    <property type="match status" value="1"/>
</dbReference>
<keyword evidence="5" id="KW-0347">Helicase</keyword>
<accession>A0A813Z656</accession>
<keyword evidence="14" id="KW-1185">Reference proteome</keyword>
<dbReference type="Gene3D" id="1.10.8.1220">
    <property type="match status" value="1"/>
</dbReference>
<evidence type="ECO:0000256" key="8">
    <source>
        <dbReference type="SAM" id="Coils"/>
    </source>
</evidence>
<dbReference type="InterPro" id="IPR002464">
    <property type="entry name" value="DNA/RNA_helicase_DEAH_CS"/>
</dbReference>
<evidence type="ECO:0000256" key="9">
    <source>
        <dbReference type="SAM" id="MobiDB-lite"/>
    </source>
</evidence>
<name>A0A813Z656_9BILA</name>
<gene>
    <name evidence="12" type="ORF">GPM918_LOCUS8319</name>
    <name evidence="13" type="ORF">SRO942_LOCUS8319</name>
</gene>
<dbReference type="Gene3D" id="3.40.50.300">
    <property type="entry name" value="P-loop containing nucleotide triphosphate hydrolases"/>
    <property type="match status" value="4"/>
</dbReference>
<dbReference type="GO" id="GO:0003676">
    <property type="term" value="F:nucleic acid binding"/>
    <property type="evidence" value="ECO:0007669"/>
    <property type="project" value="InterPro"/>
</dbReference>
<dbReference type="PROSITE" id="PS51192">
    <property type="entry name" value="HELICASE_ATP_BIND_1"/>
    <property type="match status" value="1"/>
</dbReference>
<keyword evidence="8" id="KW-0175">Coiled coil</keyword>
<organism evidence="12 14">
    <name type="scientific">Didymodactylos carnosus</name>
    <dbReference type="NCBI Taxonomy" id="1234261"/>
    <lineage>
        <taxon>Eukaryota</taxon>
        <taxon>Metazoa</taxon>
        <taxon>Spiralia</taxon>
        <taxon>Gnathifera</taxon>
        <taxon>Rotifera</taxon>
        <taxon>Eurotatoria</taxon>
        <taxon>Bdelloidea</taxon>
        <taxon>Philodinida</taxon>
        <taxon>Philodinidae</taxon>
        <taxon>Didymodactylos</taxon>
    </lineage>
</organism>
<dbReference type="InterPro" id="IPR007502">
    <property type="entry name" value="Helicase-assoc_dom"/>
</dbReference>
<feature type="coiled-coil region" evidence="8">
    <location>
        <begin position="542"/>
        <end position="643"/>
    </location>
</feature>
<evidence type="ECO:0000256" key="6">
    <source>
        <dbReference type="ARBA" id="ARBA00022840"/>
    </source>
</evidence>
<dbReference type="CDD" id="cd18791">
    <property type="entry name" value="SF2_C_RHA"/>
    <property type="match status" value="1"/>
</dbReference>
<feature type="region of interest" description="Disordered" evidence="9">
    <location>
        <begin position="1993"/>
        <end position="2015"/>
    </location>
</feature>
<evidence type="ECO:0000256" key="1">
    <source>
        <dbReference type="ARBA" id="ARBA00008887"/>
    </source>
</evidence>
<dbReference type="PROSITE" id="PS00690">
    <property type="entry name" value="DEAH_ATP_HELICASE"/>
    <property type="match status" value="1"/>
</dbReference>
<dbReference type="InterPro" id="IPR042219">
    <property type="entry name" value="AAA_lid_11_sf"/>
</dbReference>
<keyword evidence="4" id="KW-0378">Hydrolase</keyword>
<dbReference type="InterPro" id="IPR027417">
    <property type="entry name" value="P-loop_NTPase"/>
</dbReference>
<feature type="region of interest" description="Disordered" evidence="9">
    <location>
        <begin position="410"/>
        <end position="431"/>
    </location>
</feature>
<dbReference type="PROSITE" id="PS51194">
    <property type="entry name" value="HELICASE_CTER"/>
    <property type="match status" value="1"/>
</dbReference>
<evidence type="ECO:0000256" key="2">
    <source>
        <dbReference type="ARBA" id="ARBA00012552"/>
    </source>
</evidence>
<proteinExistence type="inferred from homology"/>
<dbReference type="FunFam" id="1.20.120.1080:FF:000002">
    <property type="entry name" value="Putative ATP-dependent RNA helicase DHX36"/>
    <property type="match status" value="1"/>
</dbReference>
<feature type="domain" description="Helicase C-terminal" evidence="11">
    <location>
        <begin position="2366"/>
        <end position="2539"/>
    </location>
</feature>
<dbReference type="SMART" id="SM00487">
    <property type="entry name" value="DEXDc"/>
    <property type="match status" value="1"/>
</dbReference>
<dbReference type="InterPro" id="IPR011545">
    <property type="entry name" value="DEAD/DEAH_box_helicase_dom"/>
</dbReference>
<dbReference type="Gene3D" id="1.20.120.1080">
    <property type="match status" value="1"/>
</dbReference>
<dbReference type="Proteomes" id="UP000663829">
    <property type="component" value="Unassembled WGS sequence"/>
</dbReference>
<dbReference type="Pfam" id="PF12780">
    <property type="entry name" value="AAA_8"/>
    <property type="match status" value="1"/>
</dbReference>
<dbReference type="Pfam" id="PF21010">
    <property type="entry name" value="HA2_C"/>
    <property type="match status" value="1"/>
</dbReference>
<dbReference type="Pfam" id="PF00270">
    <property type="entry name" value="DEAD"/>
    <property type="match status" value="1"/>
</dbReference>
<dbReference type="InterPro" id="IPR043160">
    <property type="entry name" value="Dynein_C_barrel"/>
</dbReference>
<comment type="caution">
    <text evidence="12">The sequence shown here is derived from an EMBL/GenBank/DDBJ whole genome shotgun (WGS) entry which is preliminary data.</text>
</comment>
<dbReference type="InterPro" id="IPR014001">
    <property type="entry name" value="Helicase_ATP-bd"/>
</dbReference>
<dbReference type="Gene3D" id="1.20.920.20">
    <property type="match status" value="1"/>
</dbReference>
<evidence type="ECO:0000259" key="10">
    <source>
        <dbReference type="PROSITE" id="PS51192"/>
    </source>
</evidence>
<dbReference type="SMART" id="SM00490">
    <property type="entry name" value="HELICc"/>
    <property type="match status" value="1"/>
</dbReference>
<keyword evidence="6" id="KW-0067">ATP-binding</keyword>
<protein>
    <recommendedName>
        <fullName evidence="2">RNA helicase</fullName>
        <ecNumber evidence="2">3.6.4.13</ecNumber>
    </recommendedName>
</protein>
<dbReference type="Gene3D" id="1.10.8.720">
    <property type="entry name" value="Region D6 of dynein motor"/>
    <property type="match status" value="1"/>
</dbReference>
<comment type="similarity">
    <text evidence="1">Belongs to the dynein heavy chain family.</text>
</comment>
<evidence type="ECO:0000313" key="13">
    <source>
        <dbReference type="EMBL" id="CAF3678405.1"/>
    </source>
</evidence>
<evidence type="ECO:0000256" key="4">
    <source>
        <dbReference type="ARBA" id="ARBA00022801"/>
    </source>
</evidence>
<evidence type="ECO:0000313" key="14">
    <source>
        <dbReference type="Proteomes" id="UP000663829"/>
    </source>
</evidence>